<dbReference type="InterPro" id="IPR011005">
    <property type="entry name" value="Dihydropteroate_synth-like_sf"/>
</dbReference>
<feature type="domain" description="IspG C-terminal" evidence="9">
    <location>
        <begin position="264"/>
        <end position="350"/>
    </location>
</feature>
<comment type="similarity">
    <text evidence="7">Belongs to the IspG family.</text>
</comment>
<dbReference type="NCBIfam" id="TIGR00612">
    <property type="entry name" value="ispG_gcpE"/>
    <property type="match status" value="1"/>
</dbReference>
<evidence type="ECO:0000256" key="5">
    <source>
        <dbReference type="ARBA" id="ARBA00023014"/>
    </source>
</evidence>
<evidence type="ECO:0000256" key="2">
    <source>
        <dbReference type="ARBA" id="ARBA00022723"/>
    </source>
</evidence>
<dbReference type="NCBIfam" id="NF001540">
    <property type="entry name" value="PRK00366.1"/>
    <property type="match status" value="1"/>
</dbReference>
<dbReference type="InterPro" id="IPR045854">
    <property type="entry name" value="NO2/SO3_Rdtase_4Fe4S_sf"/>
</dbReference>
<dbReference type="InterPro" id="IPR004588">
    <property type="entry name" value="IspG_bac-typ"/>
</dbReference>
<reference evidence="10 11" key="1">
    <citation type="submission" date="2024-09" db="EMBL/GenBank/DDBJ databases">
        <title>Laminarin stimulates single cell rates of sulfate reduction while oxygen inhibits transcriptomic activity in coastal marine sediment.</title>
        <authorList>
            <person name="Lindsay M."/>
            <person name="Orcutt B."/>
            <person name="Emerson D."/>
            <person name="Stepanauskas R."/>
            <person name="D'Angelo T."/>
        </authorList>
    </citation>
    <scope>NUCLEOTIDE SEQUENCE [LARGE SCALE GENOMIC DNA]</scope>
    <source>
        <strain evidence="10">SAG AM-311-K15</strain>
    </source>
</reference>
<evidence type="ECO:0000259" key="8">
    <source>
        <dbReference type="Pfam" id="PF04551"/>
    </source>
</evidence>
<dbReference type="Gene3D" id="3.30.413.10">
    <property type="entry name" value="Sulfite Reductase Hemoprotein, domain 1"/>
    <property type="match status" value="1"/>
</dbReference>
<dbReference type="EMBL" id="JBHPBY010000089">
    <property type="protein sequence ID" value="MFC1850284.1"/>
    <property type="molecule type" value="Genomic_DNA"/>
</dbReference>
<evidence type="ECO:0000259" key="9">
    <source>
        <dbReference type="Pfam" id="PF26540"/>
    </source>
</evidence>
<keyword evidence="2 7" id="KW-0479">Metal-binding</keyword>
<dbReference type="Pfam" id="PF26540">
    <property type="entry name" value="GcpE_C"/>
    <property type="match status" value="1"/>
</dbReference>
<dbReference type="SUPFAM" id="SSF51604">
    <property type="entry name" value="Enolase C-terminal domain-like"/>
    <property type="match status" value="1"/>
</dbReference>
<feature type="binding site" evidence="7">
    <location>
        <position position="302"/>
    </location>
    <ligand>
        <name>[4Fe-4S] cluster</name>
        <dbReference type="ChEBI" id="CHEBI:49883"/>
    </ligand>
</feature>
<dbReference type="HAMAP" id="MF_00159">
    <property type="entry name" value="IspG"/>
    <property type="match status" value="1"/>
</dbReference>
<accession>A0ABV6YVQ5</accession>
<dbReference type="InterPro" id="IPR058579">
    <property type="entry name" value="IspG_C"/>
</dbReference>
<evidence type="ECO:0000313" key="10">
    <source>
        <dbReference type="EMBL" id="MFC1850284.1"/>
    </source>
</evidence>
<dbReference type="InterPro" id="IPR016425">
    <property type="entry name" value="IspG_bac"/>
</dbReference>
<dbReference type="SUPFAM" id="SSF56014">
    <property type="entry name" value="Nitrite and sulphite reductase 4Fe-4S domain-like"/>
    <property type="match status" value="1"/>
</dbReference>
<dbReference type="Gene3D" id="3.20.20.20">
    <property type="entry name" value="Dihydropteroate synthase-like"/>
    <property type="match status" value="1"/>
</dbReference>
<keyword evidence="11" id="KW-1185">Reference proteome</keyword>
<evidence type="ECO:0000256" key="4">
    <source>
        <dbReference type="ARBA" id="ARBA00023004"/>
    </source>
</evidence>
<evidence type="ECO:0000256" key="1">
    <source>
        <dbReference type="ARBA" id="ARBA00022485"/>
    </source>
</evidence>
<comment type="caution">
    <text evidence="10">The sequence shown here is derived from an EMBL/GenBank/DDBJ whole genome shotgun (WGS) entry which is preliminary data.</text>
</comment>
<dbReference type="PIRSF" id="PIRSF004640">
    <property type="entry name" value="IspG"/>
    <property type="match status" value="1"/>
</dbReference>
<protein>
    <recommendedName>
        <fullName evidence="7">4-hydroxy-3-methylbut-2-en-1-yl diphosphate synthase (flavodoxin)</fullName>
        <ecNumber evidence="7">1.17.7.3</ecNumber>
    </recommendedName>
    <alternativeName>
        <fullName evidence="7">1-hydroxy-2-methyl-2-(E)-butenyl 4-diphosphate synthase</fullName>
    </alternativeName>
</protein>
<keyword evidence="6 7" id="KW-0414">Isoprene biosynthesis</keyword>
<keyword evidence="4 7" id="KW-0408">Iron</keyword>
<dbReference type="EC" id="1.17.7.3" evidence="7"/>
<proteinExistence type="inferred from homology"/>
<comment type="pathway">
    <text evidence="7">Isoprenoid biosynthesis; isopentenyl diphosphate biosynthesis via DXP pathway; isopentenyl diphosphate from 1-deoxy-D-xylulose 5-phosphate: step 5/6.</text>
</comment>
<dbReference type="Pfam" id="PF04551">
    <property type="entry name" value="GcpE"/>
    <property type="match status" value="1"/>
</dbReference>
<comment type="catalytic activity">
    <reaction evidence="7">
        <text>(2E)-4-hydroxy-3-methylbut-2-enyl diphosphate + oxidized [flavodoxin] + H2O + 2 H(+) = 2-C-methyl-D-erythritol 2,4-cyclic diphosphate + reduced [flavodoxin]</text>
        <dbReference type="Rhea" id="RHEA:43604"/>
        <dbReference type="Rhea" id="RHEA-COMP:10622"/>
        <dbReference type="Rhea" id="RHEA-COMP:10623"/>
        <dbReference type="ChEBI" id="CHEBI:15377"/>
        <dbReference type="ChEBI" id="CHEBI:15378"/>
        <dbReference type="ChEBI" id="CHEBI:57618"/>
        <dbReference type="ChEBI" id="CHEBI:58210"/>
        <dbReference type="ChEBI" id="CHEBI:58483"/>
        <dbReference type="ChEBI" id="CHEBI:128753"/>
        <dbReference type="EC" id="1.17.7.3"/>
    </reaction>
</comment>
<dbReference type="InterPro" id="IPR036849">
    <property type="entry name" value="Enolase-like_C_sf"/>
</dbReference>
<keyword evidence="3 7" id="KW-0560">Oxidoreductase</keyword>
<gene>
    <name evidence="7 10" type="primary">ispG</name>
    <name evidence="10" type="synonym">gcpE</name>
    <name evidence="10" type="ORF">ACFL27_08845</name>
</gene>
<dbReference type="GO" id="GO:0046429">
    <property type="term" value="F:4-hydroxy-3-methylbut-2-en-1-yl diphosphate synthase activity (ferredoxin)"/>
    <property type="evidence" value="ECO:0007669"/>
    <property type="project" value="UniProtKB-EC"/>
</dbReference>
<keyword evidence="5 7" id="KW-0411">Iron-sulfur</keyword>
<comment type="cofactor">
    <cofactor evidence="7">
        <name>[4Fe-4S] cluster</name>
        <dbReference type="ChEBI" id="CHEBI:49883"/>
    </cofactor>
    <text evidence="7">Binds 1 [4Fe-4S] cluster.</text>
</comment>
<name>A0ABV6YVQ5_UNCC1</name>
<comment type="function">
    <text evidence="7">Converts 2C-methyl-D-erythritol 2,4-cyclodiphosphate (ME-2,4cPP) into 1-hydroxy-2-methyl-2-(E)-butenyl 4-diphosphate.</text>
</comment>
<keyword evidence="1 7" id="KW-0004">4Fe-4S</keyword>
<dbReference type="PANTHER" id="PTHR30454:SF0">
    <property type="entry name" value="4-HYDROXY-3-METHYLBUT-2-EN-1-YL DIPHOSPHATE SYNTHASE (FERREDOXIN), CHLOROPLASTIC"/>
    <property type="match status" value="1"/>
</dbReference>
<feature type="binding site" evidence="7">
    <location>
        <position position="267"/>
    </location>
    <ligand>
        <name>[4Fe-4S] cluster</name>
        <dbReference type="ChEBI" id="CHEBI:49883"/>
    </ligand>
</feature>
<feature type="domain" description="IspG TIM-barrel" evidence="8">
    <location>
        <begin position="9"/>
        <end position="248"/>
    </location>
</feature>
<dbReference type="PANTHER" id="PTHR30454">
    <property type="entry name" value="4-HYDROXY-3-METHYLBUT-2-EN-1-YL DIPHOSPHATE SYNTHASE"/>
    <property type="match status" value="1"/>
</dbReference>
<evidence type="ECO:0000256" key="6">
    <source>
        <dbReference type="ARBA" id="ARBA00023229"/>
    </source>
</evidence>
<feature type="binding site" evidence="7">
    <location>
        <position position="309"/>
    </location>
    <ligand>
        <name>[4Fe-4S] cluster</name>
        <dbReference type="ChEBI" id="CHEBI:49883"/>
    </ligand>
</feature>
<dbReference type="InterPro" id="IPR058578">
    <property type="entry name" value="IspG_TIM"/>
</dbReference>
<sequence length="355" mass="37989">MFVYTRNETKPIRLGNVVLGGGNPIRVQSMLKVPLTAEKRALQQAQKLESVGCEILRFAVPDKNSLPYINSLVASVSIPTIADIHFDYRLAVAAIEKGVAGLRINPGNIGSTDRIRTVVEAAKAHQIPIRIGVNAGSLDKEILKKFKEPNAEAMVSSAFKHIRLLEQFHFDQIKISLKASSVTTTIEAYKRLASIVDYPLHLGITEAGPPGIGTARSAVGLGILLHEGLGDTIRVSLTGPPEEEVKIGFEILKALGLRSHGPTLISCPTCGRCQIDILPLVREVENILAAVSADLSVAVMGCVVNGPGEAREADIGIAGGKNNGLLFIKGKPIGKYPPSELLPMLLKAINDLNKE</sequence>
<organism evidence="10 11">
    <name type="scientific">candidate division CSSED10-310 bacterium</name>
    <dbReference type="NCBI Taxonomy" id="2855610"/>
    <lineage>
        <taxon>Bacteria</taxon>
        <taxon>Bacteria division CSSED10-310</taxon>
    </lineage>
</organism>
<feature type="binding site" evidence="7">
    <location>
        <position position="270"/>
    </location>
    <ligand>
        <name>[4Fe-4S] cluster</name>
        <dbReference type="ChEBI" id="CHEBI:49883"/>
    </ligand>
</feature>
<evidence type="ECO:0000256" key="7">
    <source>
        <dbReference type="HAMAP-Rule" id="MF_00159"/>
    </source>
</evidence>
<evidence type="ECO:0000256" key="3">
    <source>
        <dbReference type="ARBA" id="ARBA00023002"/>
    </source>
</evidence>
<evidence type="ECO:0000313" key="11">
    <source>
        <dbReference type="Proteomes" id="UP001594351"/>
    </source>
</evidence>
<dbReference type="Proteomes" id="UP001594351">
    <property type="component" value="Unassembled WGS sequence"/>
</dbReference>